<protein>
    <submittedName>
        <fullName evidence="2">Uncharacterized protein</fullName>
    </submittedName>
</protein>
<accession>A0A1E7M1S0</accession>
<dbReference type="Proteomes" id="UP000175971">
    <property type="component" value="Unassembled WGS sequence"/>
</dbReference>
<keyword evidence="3" id="KW-1185">Reference proteome</keyword>
<dbReference type="AlphaFoldDB" id="A0A1E7M1S0"/>
<proteinExistence type="predicted"/>
<organism evidence="2 3">
    <name type="scientific">Streptomyces nanshensis</name>
    <dbReference type="NCBI Taxonomy" id="518642"/>
    <lineage>
        <taxon>Bacteria</taxon>
        <taxon>Bacillati</taxon>
        <taxon>Actinomycetota</taxon>
        <taxon>Actinomycetes</taxon>
        <taxon>Kitasatosporales</taxon>
        <taxon>Streptomycetaceae</taxon>
        <taxon>Streptomyces</taxon>
    </lineage>
</organism>
<evidence type="ECO:0000313" key="2">
    <source>
        <dbReference type="EMBL" id="OEV22439.1"/>
    </source>
</evidence>
<evidence type="ECO:0000256" key="1">
    <source>
        <dbReference type="SAM" id="MobiDB-lite"/>
    </source>
</evidence>
<evidence type="ECO:0000313" key="3">
    <source>
        <dbReference type="Proteomes" id="UP000175971"/>
    </source>
</evidence>
<reference evidence="2 3" key="1">
    <citation type="journal article" date="2016" name="Front. Microbiol.">
        <title>Comparative Genomics Analysis of Streptomyces Species Reveals Their Adaptation to the Marine Environment and Their Diversity at the Genomic Level.</title>
        <authorList>
            <person name="Tian X."/>
            <person name="Zhang Z."/>
            <person name="Yang T."/>
            <person name="Chen M."/>
            <person name="Li J."/>
            <person name="Chen F."/>
            <person name="Yang J."/>
            <person name="Li W."/>
            <person name="Zhang B."/>
            <person name="Zhang Z."/>
            <person name="Wu J."/>
            <person name="Zhang C."/>
            <person name="Long L."/>
            <person name="Xiao J."/>
        </authorList>
    </citation>
    <scope>NUCLEOTIDE SEQUENCE [LARGE SCALE GENOMIC DNA]</scope>
    <source>
        <strain evidence="2 3">SCSIO M10372</strain>
    </source>
</reference>
<sequence length="151" mass="16599">MLRGRGQQLAGRPHQPQPVVLAPDQGLFPQRRQRARQRGGDRRPRVVALLAVVEPVAGEEREQRVVRGRVRGHRQRLGGLQREPVQMLQRADHGGPGSGPGGELRDVVRHGVEEVGAGTQQPGQRFVAPGAQGFGERARWCGRPHPSHVSR</sequence>
<dbReference type="EMBL" id="LJGZ01000004">
    <property type="protein sequence ID" value="OEV22439.1"/>
    <property type="molecule type" value="Genomic_DNA"/>
</dbReference>
<feature type="region of interest" description="Disordered" evidence="1">
    <location>
        <begin position="72"/>
        <end position="105"/>
    </location>
</feature>
<comment type="caution">
    <text evidence="2">The sequence shown here is derived from an EMBL/GenBank/DDBJ whole genome shotgun (WGS) entry which is preliminary data.</text>
</comment>
<feature type="region of interest" description="Disordered" evidence="1">
    <location>
        <begin position="1"/>
        <end position="43"/>
    </location>
</feature>
<gene>
    <name evidence="2" type="ORF">AN221_02020</name>
</gene>
<name>A0A1E7M1S0_9ACTN</name>